<comment type="caution">
    <text evidence="2">The sequence shown here is derived from an EMBL/GenBank/DDBJ whole genome shotgun (WGS) entry which is preliminary data.</text>
</comment>
<feature type="region of interest" description="Disordered" evidence="1">
    <location>
        <begin position="69"/>
        <end position="172"/>
    </location>
</feature>
<feature type="region of interest" description="Disordered" evidence="1">
    <location>
        <begin position="1"/>
        <end position="47"/>
    </location>
</feature>
<accession>A0AAV7VQ57</accession>
<proteinExistence type="predicted"/>
<organism evidence="2 3">
    <name type="scientific">Pleurodeles waltl</name>
    <name type="common">Iberian ribbed newt</name>
    <dbReference type="NCBI Taxonomy" id="8319"/>
    <lineage>
        <taxon>Eukaryota</taxon>
        <taxon>Metazoa</taxon>
        <taxon>Chordata</taxon>
        <taxon>Craniata</taxon>
        <taxon>Vertebrata</taxon>
        <taxon>Euteleostomi</taxon>
        <taxon>Amphibia</taxon>
        <taxon>Batrachia</taxon>
        <taxon>Caudata</taxon>
        <taxon>Salamandroidea</taxon>
        <taxon>Salamandridae</taxon>
        <taxon>Pleurodelinae</taxon>
        <taxon>Pleurodeles</taxon>
    </lineage>
</organism>
<protein>
    <submittedName>
        <fullName evidence="2">Uncharacterized protein</fullName>
    </submittedName>
</protein>
<feature type="compositionally biased region" description="Low complexity" evidence="1">
    <location>
        <begin position="147"/>
        <end position="158"/>
    </location>
</feature>
<dbReference type="EMBL" id="JANPWB010000003">
    <property type="protein sequence ID" value="KAJ1202511.1"/>
    <property type="molecule type" value="Genomic_DNA"/>
</dbReference>
<evidence type="ECO:0000313" key="2">
    <source>
        <dbReference type="EMBL" id="KAJ1202511.1"/>
    </source>
</evidence>
<keyword evidence="3" id="KW-1185">Reference proteome</keyword>
<gene>
    <name evidence="2" type="ORF">NDU88_006310</name>
</gene>
<name>A0AAV7VQ57_PLEWA</name>
<sequence>MNAEKHRQQEQHNNGAANEPEDRSWDPECGPGVEVGPAHERTEVQRLRVVNSTGTEFYSTPEETWTWLETRPTPALNASPQHERKQRCPRSNKMQTTYGGGPPAADEIQTARRQALEAAAMIGRGAGRSEATSPQSTQREDEHSDSDSATASSSQSSALLPRVTPSTADEII</sequence>
<evidence type="ECO:0000313" key="3">
    <source>
        <dbReference type="Proteomes" id="UP001066276"/>
    </source>
</evidence>
<dbReference type="AlphaFoldDB" id="A0AAV7VQ57"/>
<reference evidence="2" key="1">
    <citation type="journal article" date="2022" name="bioRxiv">
        <title>Sequencing and chromosome-scale assembly of the giantPleurodeles waltlgenome.</title>
        <authorList>
            <person name="Brown T."/>
            <person name="Elewa A."/>
            <person name="Iarovenko S."/>
            <person name="Subramanian E."/>
            <person name="Araus A.J."/>
            <person name="Petzold A."/>
            <person name="Susuki M."/>
            <person name="Suzuki K.-i.T."/>
            <person name="Hayashi T."/>
            <person name="Toyoda A."/>
            <person name="Oliveira C."/>
            <person name="Osipova E."/>
            <person name="Leigh N.D."/>
            <person name="Simon A."/>
            <person name="Yun M.H."/>
        </authorList>
    </citation>
    <scope>NUCLEOTIDE SEQUENCE</scope>
    <source>
        <strain evidence="2">20211129_DDA</strain>
        <tissue evidence="2">Liver</tissue>
    </source>
</reference>
<feature type="compositionally biased region" description="Basic and acidic residues" evidence="1">
    <location>
        <begin position="1"/>
        <end position="10"/>
    </location>
</feature>
<dbReference type="Proteomes" id="UP001066276">
    <property type="component" value="Chromosome 2_1"/>
</dbReference>
<evidence type="ECO:0000256" key="1">
    <source>
        <dbReference type="SAM" id="MobiDB-lite"/>
    </source>
</evidence>
<feature type="compositionally biased region" description="Basic and acidic residues" evidence="1">
    <location>
        <begin position="37"/>
        <end position="46"/>
    </location>
</feature>